<evidence type="ECO:0000313" key="1">
    <source>
        <dbReference type="EMBL" id="MBB3057091.1"/>
    </source>
</evidence>
<reference evidence="1" key="1">
    <citation type="submission" date="2020-08" db="EMBL/GenBank/DDBJ databases">
        <title>Genomic Encyclopedia of Type Strains, Phase III (KMG-III): the genomes of soil and plant-associated and newly described type strains.</title>
        <authorList>
            <person name="Whitman W."/>
        </authorList>
    </citation>
    <scope>NUCLEOTIDE SEQUENCE [LARGE SCALE GENOMIC DNA]</scope>
    <source>
        <strain evidence="1">CECT 8628</strain>
    </source>
</reference>
<protein>
    <submittedName>
        <fullName evidence="1">Uncharacterized protein</fullName>
    </submittedName>
</protein>
<dbReference type="AlphaFoldDB" id="A0A839SFQ0"/>
<dbReference type="Proteomes" id="UP000539265">
    <property type="component" value="Unassembled WGS sequence"/>
</dbReference>
<organism evidence="1 2">
    <name type="scientific">Mucilaginibacter gotjawali</name>
    <dbReference type="NCBI Taxonomy" id="1550579"/>
    <lineage>
        <taxon>Bacteria</taxon>
        <taxon>Pseudomonadati</taxon>
        <taxon>Bacteroidota</taxon>
        <taxon>Sphingobacteriia</taxon>
        <taxon>Sphingobacteriales</taxon>
        <taxon>Sphingobacteriaceae</taxon>
        <taxon>Mucilaginibacter</taxon>
    </lineage>
</organism>
<evidence type="ECO:0000313" key="2">
    <source>
        <dbReference type="Proteomes" id="UP000539265"/>
    </source>
</evidence>
<gene>
    <name evidence="1" type="ORF">FHS11_003519</name>
</gene>
<dbReference type="EMBL" id="JACHWX010000011">
    <property type="protein sequence ID" value="MBB3057091.1"/>
    <property type="molecule type" value="Genomic_DNA"/>
</dbReference>
<name>A0A839SFQ0_9SPHI</name>
<sequence>MKINRAIVSTDNNPFYYDFWPLVAKAWRNMGIEPTVAVVGNLNLNHPSGTIIKVPQIEGISSGFISQVIRFIIPCLFPDEVSVIGDIDMIPLSKDYFTKNIAQYSNDAVLIFSSDAYTTELRYPMCYIAAKGKYFQEIIGLKDTDEATVERFIKDLHALGKKWDTDELFFAEQLHKSALLSRTVFLQRGWNPMAKNRIDRSHWKYSKFGLFFNKYIDVHCLRPMEHHLNELKNIVDYVGLGSEGKKYFLYLQKKPAKALIDRLKLLKQNYFDKDLYAIAAKKNSTGPAKNIIAFSLFGNDAVYTANMEKVIKTYNELLPGWKCRVYVAKDIDANYIKLLTGNGCEVVIMENAGVDARYTTWRFLAIEEGAEAVIIRDLDSMPTLREKIMIEQWLASDKDFHIIRDHIHHNALVMAGMWGIKKSTISIKKETRKHLLTNNYGVDQVFLEKVIYPRFKNSVMVHDSFPRFPDEDALIIPFTPGEGFIGEVYAGDPSPEFSTNHGAI</sequence>
<comment type="caution">
    <text evidence="1">The sequence shown here is derived from an EMBL/GenBank/DDBJ whole genome shotgun (WGS) entry which is preliminary data.</text>
</comment>
<accession>A0A839SFQ0</accession>
<keyword evidence="2" id="KW-1185">Reference proteome</keyword>
<dbReference type="RefSeq" id="WP_096355582.1">
    <property type="nucleotide sequence ID" value="NZ_AP017313.1"/>
</dbReference>
<proteinExistence type="predicted"/>
<dbReference type="OrthoDB" id="7278101at2"/>